<dbReference type="eggNOG" id="COG1847">
    <property type="taxonomic scope" value="Bacteria"/>
</dbReference>
<dbReference type="Pfam" id="PF14804">
    <property type="entry name" value="Jag_N"/>
    <property type="match status" value="1"/>
</dbReference>
<organism evidence="8 9">
    <name type="scientific">Megasphaera vaginalis</name>
    <name type="common">ex Srinivasan et al. 2021</name>
    <dbReference type="NCBI Taxonomy" id="1111454"/>
    <lineage>
        <taxon>Bacteria</taxon>
        <taxon>Bacillati</taxon>
        <taxon>Bacillota</taxon>
        <taxon>Negativicutes</taxon>
        <taxon>Veillonellales</taxon>
        <taxon>Veillonellaceae</taxon>
        <taxon>Megasphaera</taxon>
    </lineage>
</organism>
<keyword evidence="3 6" id="KW-0133">Cell shape</keyword>
<comment type="subunit">
    <text evidence="6">Forms a complex with KhpA.</text>
</comment>
<evidence type="ECO:0000256" key="3">
    <source>
        <dbReference type="ARBA" id="ARBA00022960"/>
    </source>
</evidence>
<name>U7UH94_9FIRM</name>
<dbReference type="InterPro" id="IPR001374">
    <property type="entry name" value="R3H_dom"/>
</dbReference>
<dbReference type="Gene3D" id="3.30.30.80">
    <property type="entry name" value="probable RNA-binding protein from clostridium symbiosum atcc 14940"/>
    <property type="match status" value="1"/>
</dbReference>
<dbReference type="InterPro" id="IPR034079">
    <property type="entry name" value="R3H_KhpB"/>
</dbReference>
<evidence type="ECO:0000256" key="6">
    <source>
        <dbReference type="HAMAP-Rule" id="MF_00867"/>
    </source>
</evidence>
<dbReference type="InterPro" id="IPR038247">
    <property type="entry name" value="Jag_N_dom_sf"/>
</dbReference>
<comment type="caution">
    <text evidence="6">Lacks conserved residue(s) required for the propagation of feature annotation.</text>
</comment>
<gene>
    <name evidence="6" type="primary">khpB</name>
    <name evidence="6" type="synonym">eloR</name>
    <name evidence="8" type="ORF">HMPREF1250_1874</name>
</gene>
<keyword evidence="1 6" id="KW-0963">Cytoplasm</keyword>
<dbReference type="InterPro" id="IPR038008">
    <property type="entry name" value="Jag_KH"/>
</dbReference>
<evidence type="ECO:0000256" key="1">
    <source>
        <dbReference type="ARBA" id="ARBA00022490"/>
    </source>
</evidence>
<dbReference type="SUPFAM" id="SSF82708">
    <property type="entry name" value="R3H domain"/>
    <property type="match status" value="1"/>
</dbReference>
<dbReference type="PATRIC" id="fig|1111454.3.peg.1542"/>
<dbReference type="SMART" id="SM00393">
    <property type="entry name" value="R3H"/>
    <property type="match status" value="1"/>
</dbReference>
<proteinExistence type="inferred from homology"/>
<dbReference type="OrthoDB" id="9794483at2"/>
<dbReference type="NCBIfam" id="NF041568">
    <property type="entry name" value="Jag_EloR"/>
    <property type="match status" value="1"/>
</dbReference>
<comment type="function">
    <text evidence="6">A probable RNA chaperone. Forms a complex with KhpA which binds to cellular RNA and controls its expression. Plays a role in peptidoglycan (PG) homeostasis and cell length regulation.</text>
</comment>
<comment type="domain">
    <text evidence="6">Has an N-terminal Jag-N domain and 2 RNA-binding domains (KH and R3H).</text>
</comment>
<dbReference type="InterPro" id="IPR036867">
    <property type="entry name" value="R3H_dom_sf"/>
</dbReference>
<dbReference type="InterPro" id="IPR015946">
    <property type="entry name" value="KH_dom-like_a/b"/>
</dbReference>
<comment type="caution">
    <text evidence="8">The sequence shown here is derived from an EMBL/GenBank/DDBJ whole genome shotgun (WGS) entry which is preliminary data.</text>
</comment>
<dbReference type="CDD" id="cd02414">
    <property type="entry name" value="KH-II_Jag"/>
    <property type="match status" value="1"/>
</dbReference>
<dbReference type="CDD" id="cd02644">
    <property type="entry name" value="R3H_jag"/>
    <property type="match status" value="1"/>
</dbReference>
<dbReference type="HAMAP" id="MF_00867">
    <property type="entry name" value="KhpB"/>
    <property type="match status" value="1"/>
</dbReference>
<evidence type="ECO:0000313" key="9">
    <source>
        <dbReference type="Proteomes" id="UP000017090"/>
    </source>
</evidence>
<keyword evidence="2 6" id="KW-0694">RNA-binding</keyword>
<keyword evidence="5 6" id="KW-0961">Cell wall biogenesis/degradation</keyword>
<dbReference type="GO" id="GO:0008360">
    <property type="term" value="P:regulation of cell shape"/>
    <property type="evidence" value="ECO:0007669"/>
    <property type="project" value="UniProtKB-KW"/>
</dbReference>
<evidence type="ECO:0000313" key="8">
    <source>
        <dbReference type="EMBL" id="ERT58715.1"/>
    </source>
</evidence>
<dbReference type="GO" id="GO:0071555">
    <property type="term" value="P:cell wall organization"/>
    <property type="evidence" value="ECO:0007669"/>
    <property type="project" value="UniProtKB-KW"/>
</dbReference>
<dbReference type="Proteomes" id="UP000017090">
    <property type="component" value="Unassembled WGS sequence"/>
</dbReference>
<dbReference type="SMART" id="SM01245">
    <property type="entry name" value="Jag_N"/>
    <property type="match status" value="1"/>
</dbReference>
<dbReference type="EMBL" id="AWXA01000041">
    <property type="protein sequence ID" value="ERT58715.1"/>
    <property type="molecule type" value="Genomic_DNA"/>
</dbReference>
<dbReference type="Pfam" id="PF01424">
    <property type="entry name" value="R3H"/>
    <property type="match status" value="1"/>
</dbReference>
<evidence type="ECO:0000256" key="2">
    <source>
        <dbReference type="ARBA" id="ARBA00022884"/>
    </source>
</evidence>
<accession>U7UH94</accession>
<evidence type="ECO:0000256" key="4">
    <source>
        <dbReference type="ARBA" id="ARBA00023186"/>
    </source>
</evidence>
<keyword evidence="4 6" id="KW-0143">Chaperone</keyword>
<comment type="subcellular location">
    <subcellularLocation>
        <location evidence="6">Cytoplasm</location>
    </subcellularLocation>
</comment>
<reference evidence="8 9" key="1">
    <citation type="submission" date="2013-09" db="EMBL/GenBank/DDBJ databases">
        <authorList>
            <person name="Durkin A.S."/>
            <person name="Haft D.R."/>
            <person name="McCorrison J."/>
            <person name="Torralba M."/>
            <person name="Gillis M."/>
            <person name="Haft D.H."/>
            <person name="Methe B."/>
            <person name="Sutton G."/>
            <person name="Nelson K.E."/>
        </authorList>
    </citation>
    <scope>NUCLEOTIDE SEQUENCE [LARGE SCALE GENOMIC DNA]</scope>
    <source>
        <strain evidence="8 9">BV3C16-1</strain>
    </source>
</reference>
<dbReference type="STRING" id="1111454.HMPREF1250_1874"/>
<dbReference type="InterPro" id="IPR032782">
    <property type="entry name" value="KhpB_N"/>
</dbReference>
<dbReference type="GO" id="GO:0005737">
    <property type="term" value="C:cytoplasm"/>
    <property type="evidence" value="ECO:0007669"/>
    <property type="project" value="UniProtKB-SubCell"/>
</dbReference>
<dbReference type="InterPro" id="IPR039247">
    <property type="entry name" value="KhpB"/>
</dbReference>
<dbReference type="Gene3D" id="3.30.1370.50">
    <property type="entry name" value="R3H-like domain"/>
    <property type="match status" value="1"/>
</dbReference>
<dbReference type="PROSITE" id="PS51061">
    <property type="entry name" value="R3H"/>
    <property type="match status" value="1"/>
</dbReference>
<evidence type="ECO:0000259" key="7">
    <source>
        <dbReference type="PROSITE" id="PS51061"/>
    </source>
</evidence>
<dbReference type="GO" id="GO:0003723">
    <property type="term" value="F:RNA binding"/>
    <property type="evidence" value="ECO:0007669"/>
    <property type="project" value="UniProtKB-UniRule"/>
</dbReference>
<evidence type="ECO:0000256" key="5">
    <source>
        <dbReference type="ARBA" id="ARBA00023316"/>
    </source>
</evidence>
<comment type="similarity">
    <text evidence="6">Belongs to the KhpB RNA-binding protein family.</text>
</comment>
<dbReference type="PANTHER" id="PTHR35800:SF1">
    <property type="entry name" value="RNA-BINDING PROTEIN KHPB"/>
    <property type="match status" value="1"/>
</dbReference>
<dbReference type="GO" id="GO:0009252">
    <property type="term" value="P:peptidoglycan biosynthetic process"/>
    <property type="evidence" value="ECO:0007669"/>
    <property type="project" value="UniProtKB-UniRule"/>
</dbReference>
<feature type="domain" description="R3H" evidence="7">
    <location>
        <begin position="177"/>
        <end position="243"/>
    </location>
</feature>
<sequence length="243" mass="27406">MKTIEATGKTIEAAIRSGLLQLGKTEDEVDVEIITAPSSGFLGFGSKPGKVHLTVKEEAVIPETAADTDRAENEIKETEDTAETAVEATEDYPAEEAALEAKAFLQEVLDKMKIPVIIEKMVKEDRIILHLHGENLGVLIGKHGQTLDALQYLTNLKTNQGHGSRHFVMLDVENYRRRREETLKQLALRLSGRVRRKNDKVVLEPMNGYERKIIHIALQDKAHIRTESEGQDPYRHVVIYYQE</sequence>
<dbReference type="PANTHER" id="PTHR35800">
    <property type="entry name" value="PROTEIN JAG"/>
    <property type="match status" value="1"/>
</dbReference>
<dbReference type="Pfam" id="PF13083">
    <property type="entry name" value="KH_KhpA-B"/>
    <property type="match status" value="1"/>
</dbReference>
<dbReference type="RefSeq" id="WP_023054014.1">
    <property type="nucleotide sequence ID" value="NZ_AWXA01000041.1"/>
</dbReference>
<keyword evidence="9" id="KW-1185">Reference proteome</keyword>
<dbReference type="AlphaFoldDB" id="U7UH94"/>
<protein>
    <recommendedName>
        <fullName evidence="6">RNA-binding protein KhpB</fullName>
    </recommendedName>
    <alternativeName>
        <fullName evidence="6">RNA-binding protein EloR</fullName>
    </alternativeName>
</protein>
<dbReference type="Gene3D" id="3.30.300.20">
    <property type="match status" value="1"/>
</dbReference>